<dbReference type="SUPFAM" id="SSF48726">
    <property type="entry name" value="Immunoglobulin"/>
    <property type="match status" value="1"/>
</dbReference>
<dbReference type="InterPro" id="IPR036179">
    <property type="entry name" value="Ig-like_dom_sf"/>
</dbReference>
<feature type="domain" description="Ig-like" evidence="8">
    <location>
        <begin position="389"/>
        <end position="476"/>
    </location>
</feature>
<dbReference type="GO" id="GO:0005509">
    <property type="term" value="F:calcium ion binding"/>
    <property type="evidence" value="ECO:0007669"/>
    <property type="project" value="InterPro"/>
</dbReference>
<keyword evidence="3 6" id="KW-0106">Calcium</keyword>
<dbReference type="PRINTS" id="PR00312">
    <property type="entry name" value="CALSEQUESTRN"/>
</dbReference>
<sequence>MKQPLSAVVLCLLAVLGRPAWAGLLSVLDMPQHDGVSRVCQLSTGDSLTQAVAAGTPLVVRVVKGAAKKECSSEDFVEVAAQLLEAHGVKFCDVPESVVKESNPAEIVTVGDVHLHRSGRRTPYYGRKSASALISWIHKMKYRKISVISGKVDKAAFDQVLHLKVVGFFINGTTDFTMYQEACAAKGGALECYAVFDRNVAKHMKLDTVGQIAIYSPFSKLPTILPKNPANVDDILTFITEHDHISLVKVDEHNIHDPKLEDPTRVNVLAVAEQSTPLGGYLLRLLYKTLKNVTNSTSATAVPFQVLWIDPAILPAAYRMMEQFGQQTEPPYLGTHNALTGQGIWFDMKLLNTSGGKGVDEENVQKLLDWVASLTTSASTQAEASWQFTEVTVSQIVPEGSNVVLRCSVQGAVGDCRWLKDGRNIGFNLARLPHLTWAGDHASGDCSLAITGAQHGRDDGSWVCEMTGDAQHPTITSPPAVLVVSGAAKRPIQEL</sequence>
<dbReference type="Pfam" id="PF01216">
    <property type="entry name" value="Calsequestrin"/>
    <property type="match status" value="1"/>
</dbReference>
<evidence type="ECO:0000259" key="8">
    <source>
        <dbReference type="PROSITE" id="PS50835"/>
    </source>
</evidence>
<keyword evidence="5" id="KW-0514">Muscle protein</keyword>
<dbReference type="InterPro" id="IPR001393">
    <property type="entry name" value="Calsequestrin"/>
</dbReference>
<dbReference type="SMART" id="SM00409">
    <property type="entry name" value="IG"/>
    <property type="match status" value="1"/>
</dbReference>
<evidence type="ECO:0000256" key="5">
    <source>
        <dbReference type="ARBA" id="ARBA00023179"/>
    </source>
</evidence>
<dbReference type="VEuPathDB" id="VectorBase:ISCP_018305"/>
<protein>
    <recommendedName>
        <fullName evidence="6">Calsequestrin</fullName>
    </recommendedName>
</protein>
<dbReference type="Gene3D" id="2.60.40.10">
    <property type="entry name" value="Immunoglobulins"/>
    <property type="match status" value="1"/>
</dbReference>
<evidence type="ECO:0000313" key="9">
    <source>
        <dbReference type="EMBL" id="MOY41076.1"/>
    </source>
</evidence>
<evidence type="ECO:0000256" key="3">
    <source>
        <dbReference type="ARBA" id="ARBA00022837"/>
    </source>
</evidence>
<keyword evidence="7" id="KW-0732">Signal</keyword>
<feature type="signal peptide" evidence="7">
    <location>
        <begin position="1"/>
        <end position="22"/>
    </location>
</feature>
<dbReference type="VEuPathDB" id="VectorBase:ISCW023050"/>
<dbReference type="InterPro" id="IPR007110">
    <property type="entry name" value="Ig-like_dom"/>
</dbReference>
<dbReference type="InterPro" id="IPR013783">
    <property type="entry name" value="Ig-like_fold"/>
</dbReference>
<evidence type="ECO:0000256" key="1">
    <source>
        <dbReference type="ARBA" id="ARBA00004564"/>
    </source>
</evidence>
<keyword evidence="4" id="KW-0703">Sarcoplasmic reticulum</keyword>
<accession>A0A4D5RWM1</accession>
<feature type="chain" id="PRO_5020027623" description="Calsequestrin" evidence="7">
    <location>
        <begin position="23"/>
        <end position="495"/>
    </location>
</feature>
<dbReference type="EMBL" id="GHJT01007105">
    <property type="protein sequence ID" value="MOY41076.1"/>
    <property type="molecule type" value="Transcribed_RNA"/>
</dbReference>
<dbReference type="OrthoDB" id="10039395at2759"/>
<dbReference type="InterPro" id="IPR003599">
    <property type="entry name" value="Ig_sub"/>
</dbReference>
<dbReference type="Gene3D" id="3.40.30.10">
    <property type="entry name" value="Glutaredoxin"/>
    <property type="match status" value="3"/>
</dbReference>
<comment type="subcellular location">
    <subcellularLocation>
        <location evidence="1">Sarcoplasmic reticulum lumen</location>
    </subcellularLocation>
</comment>
<dbReference type="PROSITE" id="PS50835">
    <property type="entry name" value="IG_LIKE"/>
    <property type="match status" value="1"/>
</dbReference>
<reference evidence="9" key="1">
    <citation type="submission" date="2019-04" db="EMBL/GenBank/DDBJ databases">
        <title>An insight into the mialome of Ixodes scapularis.</title>
        <authorList>
            <person name="Ribeiro J.M."/>
            <person name="Mather T.N."/>
            <person name="Karim S."/>
        </authorList>
    </citation>
    <scope>NUCLEOTIDE SEQUENCE</scope>
</reference>
<evidence type="ECO:0000256" key="7">
    <source>
        <dbReference type="SAM" id="SignalP"/>
    </source>
</evidence>
<dbReference type="AlphaFoldDB" id="A0A4D5RWM1"/>
<comment type="function">
    <text evidence="6">Calsequestrin is a high-capacity, moderate affinity, calcium-binding protein and thus acts as an internal calcium store in muscle.</text>
</comment>
<comment type="similarity">
    <text evidence="2 6">Belongs to the calsequestrin family.</text>
</comment>
<proteinExistence type="inferred from homology"/>
<evidence type="ECO:0000256" key="6">
    <source>
        <dbReference type="RuleBase" id="RU000648"/>
    </source>
</evidence>
<name>A0A4D5RWM1_IXOSC</name>
<dbReference type="PANTHER" id="PTHR10033:SF0">
    <property type="entry name" value="CALSEQUESTRIN"/>
    <property type="match status" value="1"/>
</dbReference>
<evidence type="ECO:0000256" key="2">
    <source>
        <dbReference type="ARBA" id="ARBA00010987"/>
    </source>
</evidence>
<dbReference type="PANTHER" id="PTHR10033">
    <property type="entry name" value="CALSEQUESTRIN"/>
    <property type="match status" value="1"/>
</dbReference>
<dbReference type="VEuPathDB" id="VectorBase:ISCP_027220"/>
<dbReference type="GO" id="GO:0033018">
    <property type="term" value="C:sarcoplasmic reticulum lumen"/>
    <property type="evidence" value="ECO:0007669"/>
    <property type="project" value="UniProtKB-SubCell"/>
</dbReference>
<evidence type="ECO:0000256" key="4">
    <source>
        <dbReference type="ARBA" id="ARBA00022951"/>
    </source>
</evidence>
<organism evidence="9">
    <name type="scientific">Ixodes scapularis</name>
    <name type="common">Black-legged tick</name>
    <name type="synonym">Deer tick</name>
    <dbReference type="NCBI Taxonomy" id="6945"/>
    <lineage>
        <taxon>Eukaryota</taxon>
        <taxon>Metazoa</taxon>
        <taxon>Ecdysozoa</taxon>
        <taxon>Arthropoda</taxon>
        <taxon>Chelicerata</taxon>
        <taxon>Arachnida</taxon>
        <taxon>Acari</taxon>
        <taxon>Parasitiformes</taxon>
        <taxon>Ixodida</taxon>
        <taxon>Ixodoidea</taxon>
        <taxon>Ixodidae</taxon>
        <taxon>Ixodinae</taxon>
        <taxon>Ixodes</taxon>
    </lineage>
</organism>
<dbReference type="VEuPathDB" id="VectorBase:ISCI023050"/>